<dbReference type="GO" id="GO:0008312">
    <property type="term" value="F:7S RNA binding"/>
    <property type="evidence" value="ECO:0007669"/>
    <property type="project" value="InterPro"/>
</dbReference>
<dbReference type="InterPro" id="IPR002778">
    <property type="entry name" value="Signal_recog_particle_SRP19"/>
</dbReference>
<gene>
    <name evidence="6" type="primary">SEC65</name>
    <name evidence="6" type="ORF">LOCC1_G005234</name>
</gene>
<evidence type="ECO:0000256" key="4">
    <source>
        <dbReference type="ARBA" id="ARBA00023274"/>
    </source>
</evidence>
<dbReference type="Gene3D" id="3.30.56.30">
    <property type="entry name" value="Signal recognition particle, SRP19-like subunit"/>
    <property type="match status" value="1"/>
</dbReference>
<evidence type="ECO:0000256" key="5">
    <source>
        <dbReference type="SAM" id="MobiDB-lite"/>
    </source>
</evidence>
<dbReference type="InterPro" id="IPR036521">
    <property type="entry name" value="SRP19-like_sf"/>
</dbReference>
<organism evidence="6 7">
    <name type="scientific">Lachnellula occidentalis</name>
    <dbReference type="NCBI Taxonomy" id="215460"/>
    <lineage>
        <taxon>Eukaryota</taxon>
        <taxon>Fungi</taxon>
        <taxon>Dikarya</taxon>
        <taxon>Ascomycota</taxon>
        <taxon>Pezizomycotina</taxon>
        <taxon>Leotiomycetes</taxon>
        <taxon>Helotiales</taxon>
        <taxon>Lachnaceae</taxon>
        <taxon>Lachnellula</taxon>
    </lineage>
</organism>
<evidence type="ECO:0000256" key="2">
    <source>
        <dbReference type="ARBA" id="ARBA00022490"/>
    </source>
</evidence>
<feature type="region of interest" description="Disordered" evidence="5">
    <location>
        <begin position="267"/>
        <end position="299"/>
    </location>
</feature>
<dbReference type="PANTHER" id="PTHR17453">
    <property type="entry name" value="SIGNAL RECOGNITION PARTICLE 19 KD PROTEIN"/>
    <property type="match status" value="1"/>
</dbReference>
<dbReference type="Pfam" id="PF01922">
    <property type="entry name" value="SRP19"/>
    <property type="match status" value="1"/>
</dbReference>
<dbReference type="FunFam" id="3.30.56.30:FF:000003">
    <property type="entry name" value="Signal recognition particle SEC65 subunit"/>
    <property type="match status" value="1"/>
</dbReference>
<keyword evidence="3" id="KW-0733">Signal recognition particle</keyword>
<evidence type="ECO:0000313" key="7">
    <source>
        <dbReference type="Proteomes" id="UP000443090"/>
    </source>
</evidence>
<dbReference type="SUPFAM" id="SSF69695">
    <property type="entry name" value="SRP19"/>
    <property type="match status" value="1"/>
</dbReference>
<comment type="subcellular location">
    <subcellularLocation>
        <location evidence="1">Cytoplasm</location>
    </subcellularLocation>
</comment>
<dbReference type="OrthoDB" id="2190947at2759"/>
<dbReference type="GO" id="GO:0005786">
    <property type="term" value="C:signal recognition particle, endoplasmic reticulum targeting"/>
    <property type="evidence" value="ECO:0007669"/>
    <property type="project" value="UniProtKB-KW"/>
</dbReference>
<dbReference type="GO" id="GO:0006617">
    <property type="term" value="P:SRP-dependent cotranslational protein targeting to membrane, signal sequence recognition"/>
    <property type="evidence" value="ECO:0007669"/>
    <property type="project" value="TreeGrafter"/>
</dbReference>
<sequence length="299" mass="31991">MSHARIEEVSDSDQDSDPSEGDISDLDSDLDEREVLRQRAPPTGPRPSQVTPPNPAASRINPANIPSTSNSQFQTTEDDSKYKDYQCIYPVYFDARRSRNEGRMVGKALAVQNPFARDIAAACGQLGLEPLFEAMKFHPKDWSNPGRVKVKLRNGKNPGGVKNKHHLYILISKYLKANPTTEKAALAIRIPGLPVPDPKKPYQPPDVPKGWKINNILPYYSPAMHGEGVSDNFMKDMMAEMAAAGGGGGGGGGMPGMPDMSALQGMMGSMGGMGGAGPSGGAAGGAESKKKDKKKRIKG</sequence>
<keyword evidence="4" id="KW-0687">Ribonucleoprotein</keyword>
<name>A0A8H8S2N8_9HELO</name>
<evidence type="ECO:0000313" key="6">
    <source>
        <dbReference type="EMBL" id="TVY46799.1"/>
    </source>
</evidence>
<feature type="compositionally biased region" description="Gly residues" evidence="5">
    <location>
        <begin position="268"/>
        <end position="284"/>
    </location>
</feature>
<comment type="caution">
    <text evidence="6">The sequence shown here is derived from an EMBL/GenBank/DDBJ whole genome shotgun (WGS) entry which is preliminary data.</text>
</comment>
<dbReference type="PANTHER" id="PTHR17453:SF0">
    <property type="entry name" value="SIGNAL RECOGNITION PARTICLE 19 KDA PROTEIN"/>
    <property type="match status" value="1"/>
</dbReference>
<protein>
    <submittedName>
        <fullName evidence="6">Signal recognition particle SEC65 subunit</fullName>
    </submittedName>
</protein>
<dbReference type="Proteomes" id="UP000443090">
    <property type="component" value="Unassembled WGS sequence"/>
</dbReference>
<dbReference type="EMBL" id="QGMI01000127">
    <property type="protein sequence ID" value="TVY46799.1"/>
    <property type="molecule type" value="Genomic_DNA"/>
</dbReference>
<proteinExistence type="predicted"/>
<keyword evidence="2" id="KW-0963">Cytoplasm</keyword>
<feature type="region of interest" description="Disordered" evidence="5">
    <location>
        <begin position="1"/>
        <end position="79"/>
    </location>
</feature>
<reference evidence="6 7" key="1">
    <citation type="submission" date="2018-05" db="EMBL/GenBank/DDBJ databases">
        <title>Genome sequencing and assembly of the regulated plant pathogen Lachnellula willkommii and related sister species for the development of diagnostic species identification markers.</title>
        <authorList>
            <person name="Giroux E."/>
            <person name="Bilodeau G."/>
        </authorList>
    </citation>
    <scope>NUCLEOTIDE SEQUENCE [LARGE SCALE GENOMIC DNA]</scope>
    <source>
        <strain evidence="6 7">CBS 160.35</strain>
    </source>
</reference>
<feature type="compositionally biased region" description="Polar residues" evidence="5">
    <location>
        <begin position="64"/>
        <end position="75"/>
    </location>
</feature>
<keyword evidence="7" id="KW-1185">Reference proteome</keyword>
<evidence type="ECO:0000256" key="3">
    <source>
        <dbReference type="ARBA" id="ARBA00023135"/>
    </source>
</evidence>
<accession>A0A8H8S2N8</accession>
<dbReference type="AlphaFoldDB" id="A0A8H8S2N8"/>
<evidence type="ECO:0000256" key="1">
    <source>
        <dbReference type="ARBA" id="ARBA00004496"/>
    </source>
</evidence>
<feature type="compositionally biased region" description="Pro residues" evidence="5">
    <location>
        <begin position="42"/>
        <end position="55"/>
    </location>
</feature>
<feature type="compositionally biased region" description="Acidic residues" evidence="5">
    <location>
        <begin position="9"/>
        <end position="32"/>
    </location>
</feature>